<comment type="subcellular location">
    <subcellularLocation>
        <location evidence="1">Cell membrane</location>
        <topology evidence="1">Multi-pass membrane protein</topology>
    </subcellularLocation>
</comment>
<dbReference type="RefSeq" id="WP_379279801.1">
    <property type="nucleotide sequence ID" value="NZ_JBHUGT010000011.1"/>
</dbReference>
<dbReference type="PROSITE" id="PS50850">
    <property type="entry name" value="MFS"/>
    <property type="match status" value="1"/>
</dbReference>
<dbReference type="SUPFAM" id="SSF103473">
    <property type="entry name" value="MFS general substrate transporter"/>
    <property type="match status" value="1"/>
</dbReference>
<evidence type="ECO:0000256" key="4">
    <source>
        <dbReference type="ARBA" id="ARBA00022989"/>
    </source>
</evidence>
<gene>
    <name evidence="8" type="ORF">ACFSW5_25285</name>
</gene>
<dbReference type="InterPro" id="IPR005828">
    <property type="entry name" value="MFS_sugar_transport-like"/>
</dbReference>
<feature type="transmembrane region" description="Helical" evidence="6">
    <location>
        <begin position="359"/>
        <end position="382"/>
    </location>
</feature>
<reference evidence="9" key="1">
    <citation type="journal article" date="2019" name="Int. J. Syst. Evol. Microbiol.">
        <title>The Global Catalogue of Microorganisms (GCM) 10K type strain sequencing project: providing services to taxonomists for standard genome sequencing and annotation.</title>
        <authorList>
            <consortium name="The Broad Institute Genomics Platform"/>
            <consortium name="The Broad Institute Genome Sequencing Center for Infectious Disease"/>
            <person name="Wu L."/>
            <person name="Ma J."/>
        </authorList>
    </citation>
    <scope>NUCLEOTIDE SEQUENCE [LARGE SCALE GENOMIC DNA]</scope>
    <source>
        <strain evidence="9">TISTR 1827</strain>
    </source>
</reference>
<proteinExistence type="predicted"/>
<dbReference type="EMBL" id="JBHUMY010000043">
    <property type="protein sequence ID" value="MFD2663558.1"/>
    <property type="molecule type" value="Genomic_DNA"/>
</dbReference>
<dbReference type="PANTHER" id="PTHR23508:SF10">
    <property type="entry name" value="CARBOXYLIC ACID TRANSPORTER PROTEIN HOMOLOG"/>
    <property type="match status" value="1"/>
</dbReference>
<dbReference type="PROSITE" id="PS00217">
    <property type="entry name" value="SUGAR_TRANSPORT_2"/>
    <property type="match status" value="1"/>
</dbReference>
<dbReference type="InterPro" id="IPR036259">
    <property type="entry name" value="MFS_trans_sf"/>
</dbReference>
<organism evidence="8 9">
    <name type="scientific">Paenibacillus thailandensis</name>
    <dbReference type="NCBI Taxonomy" id="393250"/>
    <lineage>
        <taxon>Bacteria</taxon>
        <taxon>Bacillati</taxon>
        <taxon>Bacillota</taxon>
        <taxon>Bacilli</taxon>
        <taxon>Bacillales</taxon>
        <taxon>Paenibacillaceae</taxon>
        <taxon>Paenibacillus</taxon>
    </lineage>
</organism>
<feature type="transmembrane region" description="Helical" evidence="6">
    <location>
        <begin position="299"/>
        <end position="317"/>
    </location>
</feature>
<dbReference type="Proteomes" id="UP001597493">
    <property type="component" value="Unassembled WGS sequence"/>
</dbReference>
<dbReference type="PANTHER" id="PTHR23508">
    <property type="entry name" value="CARBOXYLIC ACID TRANSPORTER PROTEIN HOMOLOG"/>
    <property type="match status" value="1"/>
</dbReference>
<feature type="transmembrane region" description="Helical" evidence="6">
    <location>
        <begin position="142"/>
        <end position="163"/>
    </location>
</feature>
<feature type="domain" description="Major facilitator superfamily (MFS) profile" evidence="7">
    <location>
        <begin position="15"/>
        <end position="413"/>
    </location>
</feature>
<evidence type="ECO:0000256" key="5">
    <source>
        <dbReference type="ARBA" id="ARBA00023136"/>
    </source>
</evidence>
<keyword evidence="3 6" id="KW-0812">Transmembrane</keyword>
<evidence type="ECO:0000313" key="9">
    <source>
        <dbReference type="Proteomes" id="UP001597493"/>
    </source>
</evidence>
<evidence type="ECO:0000256" key="6">
    <source>
        <dbReference type="SAM" id="Phobius"/>
    </source>
</evidence>
<evidence type="ECO:0000313" key="8">
    <source>
        <dbReference type="EMBL" id="MFD2663558.1"/>
    </source>
</evidence>
<evidence type="ECO:0000256" key="3">
    <source>
        <dbReference type="ARBA" id="ARBA00022692"/>
    </source>
</evidence>
<dbReference type="Gene3D" id="1.20.1250.20">
    <property type="entry name" value="MFS general substrate transporter like domains"/>
    <property type="match status" value="1"/>
</dbReference>
<keyword evidence="4 6" id="KW-1133">Transmembrane helix</keyword>
<keyword evidence="5 6" id="KW-0472">Membrane</keyword>
<evidence type="ECO:0000256" key="1">
    <source>
        <dbReference type="ARBA" id="ARBA00004651"/>
    </source>
</evidence>
<feature type="transmembrane region" description="Helical" evidence="6">
    <location>
        <begin position="269"/>
        <end position="287"/>
    </location>
</feature>
<comment type="caution">
    <text evidence="8">The sequence shown here is derived from an EMBL/GenBank/DDBJ whole genome shotgun (WGS) entry which is preliminary data.</text>
</comment>
<protein>
    <submittedName>
        <fullName evidence="8">MFS transporter</fullName>
    </submittedName>
</protein>
<feature type="transmembrane region" description="Helical" evidence="6">
    <location>
        <begin position="388"/>
        <end position="409"/>
    </location>
</feature>
<feature type="transmembrane region" description="Helical" evidence="6">
    <location>
        <begin position="108"/>
        <end position="130"/>
    </location>
</feature>
<feature type="transmembrane region" description="Helical" evidence="6">
    <location>
        <begin position="49"/>
        <end position="70"/>
    </location>
</feature>
<name>A0ABW5R496_9BACL</name>
<feature type="transmembrane region" description="Helical" evidence="6">
    <location>
        <begin position="82"/>
        <end position="102"/>
    </location>
</feature>
<keyword evidence="2" id="KW-0813">Transport</keyword>
<feature type="transmembrane region" description="Helical" evidence="6">
    <location>
        <begin position="323"/>
        <end position="347"/>
    </location>
</feature>
<feature type="transmembrane region" description="Helical" evidence="6">
    <location>
        <begin position="169"/>
        <end position="188"/>
    </location>
</feature>
<sequence>MAFAPGSKKTTGMKATASVAMSNYIEAGSIVAGAGGLSLWTEYLNLNDFSVGLLGAVSANALGAAIGALVGGHLCDKYGRKFIYTYDLLVYMLGMLLIVFSFNFPMLLIGYIIVGLAVGAGVPASWTYIAEEAPAEQRAKHTGAAQLAWSMGPVIALLLSVALAPMGLLGSRLIFAHLFVVAFITWYIRQGLSESKAWKEDKAKLQAGNEQERVSRQSIKEFFKHKANRSSLLILLGVYLFWNLTAGAMGFFMPYIYETVGGISADHANLLQAVLWIFTVLSSYFVFMKMGDKHNRRMLFAVSAVMGIVAWLLLTYINMSMPVLFAFVLLWGLAAGFGAQAFYGLWAGELFPTRYRARAQGIMFFFARLAVAVWSLIMPTLITKLGFATAGTIMIVFLLVSAVIGIAFAPNTQGKTLAQIERERYGELGAGTGFGGAGKDTVATAAGRPVNG</sequence>
<evidence type="ECO:0000259" key="7">
    <source>
        <dbReference type="PROSITE" id="PS50850"/>
    </source>
</evidence>
<accession>A0ABW5R496</accession>
<feature type="transmembrane region" description="Helical" evidence="6">
    <location>
        <begin position="232"/>
        <end position="257"/>
    </location>
</feature>
<dbReference type="InterPro" id="IPR020846">
    <property type="entry name" value="MFS_dom"/>
</dbReference>
<dbReference type="CDD" id="cd17316">
    <property type="entry name" value="MFS_SV2_like"/>
    <property type="match status" value="1"/>
</dbReference>
<dbReference type="InterPro" id="IPR005829">
    <property type="entry name" value="Sugar_transporter_CS"/>
</dbReference>
<dbReference type="Pfam" id="PF00083">
    <property type="entry name" value="Sugar_tr"/>
    <property type="match status" value="1"/>
</dbReference>
<evidence type="ECO:0000256" key="2">
    <source>
        <dbReference type="ARBA" id="ARBA00022448"/>
    </source>
</evidence>
<keyword evidence="9" id="KW-1185">Reference proteome</keyword>